<gene>
    <name evidence="1" type="ORF">EI16_10050</name>
</gene>
<proteinExistence type="predicted"/>
<reference evidence="1 2" key="1">
    <citation type="submission" date="2014-04" db="EMBL/GenBank/DDBJ databases">
        <title>Draft genome sequence of Hydrogenovibrio marinus MH-110, a model organism for aerobic H2 metabolism.</title>
        <authorList>
            <person name="Cha H.J."/>
            <person name="Jo B.H."/>
            <person name="Hwang B.H."/>
        </authorList>
    </citation>
    <scope>NUCLEOTIDE SEQUENCE [LARGE SCALE GENOMIC DNA]</scope>
    <source>
        <strain evidence="1 2">MH-110</strain>
    </source>
</reference>
<accession>A0A067A1U4</accession>
<dbReference type="Pfam" id="PF05930">
    <property type="entry name" value="Phage_AlpA"/>
    <property type="match status" value="1"/>
</dbReference>
<dbReference type="InterPro" id="IPR010260">
    <property type="entry name" value="AlpA"/>
</dbReference>
<sequence>MNTSLKLIKLKDVLALCAISKTTLYRLINSEKFPRPLQLPGGRAVAWRYRDIEEWIEKLEATSIIGEKSCR</sequence>
<dbReference type="Proteomes" id="UP000027341">
    <property type="component" value="Unassembled WGS sequence"/>
</dbReference>
<dbReference type="STRING" id="28885.EI16_10050"/>
<dbReference type="Gene3D" id="1.10.238.160">
    <property type="match status" value="1"/>
</dbReference>
<dbReference type="RefSeq" id="WP_029913042.1">
    <property type="nucleotide sequence ID" value="NZ_AP020335.1"/>
</dbReference>
<keyword evidence="2" id="KW-1185">Reference proteome</keyword>
<dbReference type="AlphaFoldDB" id="A0A067A1U4"/>
<protein>
    <recommendedName>
        <fullName evidence="3">AlpA family transcriptional regulator</fullName>
    </recommendedName>
</protein>
<dbReference type="EMBL" id="JMIU01000001">
    <property type="protein sequence ID" value="KDN96586.1"/>
    <property type="molecule type" value="Genomic_DNA"/>
</dbReference>
<evidence type="ECO:0000313" key="2">
    <source>
        <dbReference type="Proteomes" id="UP000027341"/>
    </source>
</evidence>
<organism evidence="1 2">
    <name type="scientific">Hydrogenovibrio marinus</name>
    <dbReference type="NCBI Taxonomy" id="28885"/>
    <lineage>
        <taxon>Bacteria</taxon>
        <taxon>Pseudomonadati</taxon>
        <taxon>Pseudomonadota</taxon>
        <taxon>Gammaproteobacteria</taxon>
        <taxon>Thiotrichales</taxon>
        <taxon>Piscirickettsiaceae</taxon>
        <taxon>Hydrogenovibrio</taxon>
    </lineage>
</organism>
<comment type="caution">
    <text evidence="1">The sequence shown here is derived from an EMBL/GenBank/DDBJ whole genome shotgun (WGS) entry which is preliminary data.</text>
</comment>
<evidence type="ECO:0008006" key="3">
    <source>
        <dbReference type="Google" id="ProtNLM"/>
    </source>
</evidence>
<name>A0A067A1U4_HYDMR</name>
<evidence type="ECO:0000313" key="1">
    <source>
        <dbReference type="EMBL" id="KDN96586.1"/>
    </source>
</evidence>